<dbReference type="EC" id="5.6.2.3" evidence="3"/>
<dbReference type="Proteomes" id="UP000596960">
    <property type="component" value="Unassembled WGS sequence"/>
</dbReference>
<evidence type="ECO:0000313" key="6">
    <source>
        <dbReference type="EMBL" id="MBE2127865.1"/>
    </source>
</evidence>
<dbReference type="GeneID" id="98345987"/>
<dbReference type="InterPro" id="IPR027785">
    <property type="entry name" value="UvrD-like_helicase_C"/>
</dbReference>
<evidence type="ECO:0000259" key="5">
    <source>
        <dbReference type="SMART" id="SM00382"/>
    </source>
</evidence>
<dbReference type="InterPro" id="IPR055446">
    <property type="entry name" value="RecD2_N_OB"/>
</dbReference>
<keyword evidence="1 3" id="KW-0547">Nucleotide-binding</keyword>
<accession>A0A2K4AGM9</accession>
<dbReference type="PANTHER" id="PTHR43788:SF6">
    <property type="entry name" value="DNA HELICASE B"/>
    <property type="match status" value="1"/>
</dbReference>
<dbReference type="InterPro" id="IPR003593">
    <property type="entry name" value="AAA+_ATPase"/>
</dbReference>
<dbReference type="InterPro" id="IPR050534">
    <property type="entry name" value="Coronavir_polyprotein_1ab"/>
</dbReference>
<feature type="region of interest" description="Disordered" evidence="4">
    <location>
        <begin position="762"/>
        <end position="791"/>
    </location>
</feature>
<dbReference type="Pfam" id="PF14490">
    <property type="entry name" value="HHH_RecD2"/>
    <property type="match status" value="1"/>
</dbReference>
<comment type="catalytic activity">
    <reaction evidence="3">
        <text>ATP + H2O = ADP + phosphate + H(+)</text>
        <dbReference type="Rhea" id="RHEA:13065"/>
        <dbReference type="ChEBI" id="CHEBI:15377"/>
        <dbReference type="ChEBI" id="CHEBI:15378"/>
        <dbReference type="ChEBI" id="CHEBI:30616"/>
        <dbReference type="ChEBI" id="CHEBI:43474"/>
        <dbReference type="ChEBI" id="CHEBI:456216"/>
        <dbReference type="EC" id="5.6.2.3"/>
    </reaction>
</comment>
<comment type="similarity">
    <text evidence="3">Belongs to the RecD family. RecD2 subfamily.</text>
</comment>
<dbReference type="EMBL" id="PPQS01000039">
    <property type="protein sequence ID" value="PNZ49235.1"/>
    <property type="molecule type" value="Genomic_DNA"/>
</dbReference>
<dbReference type="InterPro" id="IPR006345">
    <property type="entry name" value="RecD2"/>
</dbReference>
<keyword evidence="3" id="KW-0238">DNA-binding</keyword>
<dbReference type="HAMAP" id="MF_01488">
    <property type="entry name" value="RecD2"/>
    <property type="match status" value="1"/>
</dbReference>
<dbReference type="Pfam" id="PF13604">
    <property type="entry name" value="AAA_30"/>
    <property type="match status" value="1"/>
</dbReference>
<dbReference type="InterPro" id="IPR027417">
    <property type="entry name" value="P-loop_NTPase"/>
</dbReference>
<evidence type="ECO:0000256" key="3">
    <source>
        <dbReference type="HAMAP-Rule" id="MF_01488"/>
    </source>
</evidence>
<keyword evidence="3" id="KW-0413">Isomerase</keyword>
<gene>
    <name evidence="3" type="primary">recD2</name>
    <name evidence="7" type="ORF">CD116_08670</name>
    <name evidence="6" type="ORF">ILQ21_02115</name>
</gene>
<evidence type="ECO:0000256" key="4">
    <source>
        <dbReference type="SAM" id="MobiDB-lite"/>
    </source>
</evidence>
<dbReference type="GO" id="GO:0017116">
    <property type="term" value="F:single-stranded DNA helicase activity"/>
    <property type="evidence" value="ECO:0007669"/>
    <property type="project" value="TreeGrafter"/>
</dbReference>
<dbReference type="PANTHER" id="PTHR43788">
    <property type="entry name" value="DNA2/NAM7 HELICASE FAMILY MEMBER"/>
    <property type="match status" value="1"/>
</dbReference>
<dbReference type="Gene3D" id="1.10.10.2220">
    <property type="match status" value="1"/>
</dbReference>
<sequence>MSDPTLFDYSMIKGTVEAILFQNSDNFYTVLKVDTIETNEDFDTMPTVVGFLPNIVEGDVYTFKGQVVEHPRYGKQLKAETFEKELPQTKEAIISYLSSELFKGVGKKTAQNIVNTLGENAINDILDDPTVLEKVSGLPKKKQKQIAEQISANQESEKIMIRLHDLGFGPKLSMAIYQFYLGDTLSILDQNPYQLIYDIKGIGFNKADQLARNIGIAYNDNERLKAALLYTLEEECIKQGHTYLPVNVVIDLTADVLNYQDTEYIDSEKLDEMLQYLNEEKKLIIDNEQVAIPSLYYSEIKSVQNLFRIKTHTNKLTEIEQSDLQMHIGDIEDANQVNYAASQREALQTAINSKVMLLTGGPGTGKTTVIKGIVELYAEIHGLSLDYDDYVNDDYPVVLAAPTGRASKRLQESTGLEAMTIHRLIGWNQDTKPEDILDNEINARLIIIDEMSMVDTWLFHQFLSAVPLDAQLIFVGDEDQLPSVGPGQVFKDLIESKAIPRVNLTEVYRQQDGSSIIELAHRMKLGQKIDITQRFHDRSFINCQANQIPDVVEKVVTSAVNKGYTMADIQVLAPMYKGNAGIKRLNQVLQDILNPKEKDTREIEFGDVVFRKGDKVLQLVNRPNDNIFNGDIGVIVGIFWAKENALNKDVLVVDFEGNEITFTKQDMTELTHAYCTSIHKSQGSEFPIVIMPIVKQYFRMLQRPILYTGLTRAKTSLVLLGDSEAFDIGLKTNGQERLTQLCTLLKGYFNNDSVESTLSIVENSTSSKQNDSTESEDNQIESLNDNPEEDLSENLSVQKSNIVLTEATIFKIDPMINMGEITPYDFIER</sequence>
<proteinExistence type="inferred from homology"/>
<comment type="function">
    <text evidence="3">DNA-dependent ATPase and ATP-dependent 5'-3' DNA helicase. Has no activity on blunt DNA or DNA with 3'-overhangs, requires at least 10 bases of 5'-ssDNA for helicase activity.</text>
</comment>
<dbReference type="CDD" id="cd18809">
    <property type="entry name" value="SF1_C_RecD"/>
    <property type="match status" value="1"/>
</dbReference>
<dbReference type="Pfam" id="PF18335">
    <property type="entry name" value="SH3_13"/>
    <property type="match status" value="1"/>
</dbReference>
<keyword evidence="3" id="KW-0378">Hydrolase</keyword>
<dbReference type="RefSeq" id="WP_047549096.1">
    <property type="nucleotide sequence ID" value="NZ_CBCSFW010000001.1"/>
</dbReference>
<keyword evidence="2 3" id="KW-0067">ATP-binding</keyword>
<reference evidence="7 8" key="1">
    <citation type="submission" date="2017-08" db="EMBL/GenBank/DDBJ databases">
        <title>Draft genome sequences of 64 type strains of genus Staph aureus.</title>
        <authorList>
            <person name="Cole K."/>
            <person name="Golubchik T."/>
            <person name="Russell J."/>
            <person name="Foster D."/>
            <person name="Llewelyn M."/>
            <person name="Wilson D."/>
            <person name="Crook D."/>
            <person name="Paul J."/>
        </authorList>
    </citation>
    <scope>NUCLEOTIDE SEQUENCE [LARGE SCALE GENOMIC DNA]</scope>
    <source>
        <strain evidence="7 8">DSM 28300</strain>
    </source>
</reference>
<evidence type="ECO:0000313" key="9">
    <source>
        <dbReference type="Proteomes" id="UP000596960"/>
    </source>
</evidence>
<dbReference type="GO" id="GO:0043139">
    <property type="term" value="F:5'-3' DNA helicase activity"/>
    <property type="evidence" value="ECO:0007669"/>
    <property type="project" value="UniProtKB-UniRule"/>
</dbReference>
<evidence type="ECO:0000313" key="8">
    <source>
        <dbReference type="Proteomes" id="UP000236395"/>
    </source>
</evidence>
<name>A0A2K4AGM9_9STAP</name>
<dbReference type="InterPro" id="IPR029493">
    <property type="entry name" value="RecD2-like_HHH"/>
</dbReference>
<comment type="caution">
    <text evidence="7">The sequence shown here is derived from an EMBL/GenBank/DDBJ whole genome shotgun (WGS) entry which is preliminary data.</text>
</comment>
<dbReference type="Proteomes" id="UP000236395">
    <property type="component" value="Unassembled WGS sequence"/>
</dbReference>
<keyword evidence="9" id="KW-1185">Reference proteome</keyword>
<evidence type="ECO:0000256" key="1">
    <source>
        <dbReference type="ARBA" id="ARBA00022741"/>
    </source>
</evidence>
<reference evidence="6 9" key="2">
    <citation type="submission" date="2020-10" db="EMBL/GenBank/DDBJ databases">
        <title>Phenotypic and genomic profiling of Staphylococcus argenteus in Canada and the United States and recommendations for clinical result reporting.</title>
        <authorList>
            <person name="Eshaghi A."/>
            <person name="Bommersbach C."/>
            <person name="Zitterman S."/>
            <person name="Burnham C.-A.D."/>
            <person name="Patel R."/>
            <person name="Schuetz A.N."/>
            <person name="Patel S.N."/>
            <person name="Kus J.V."/>
        </authorList>
    </citation>
    <scope>NUCLEOTIDE SEQUENCE [LARGE SCALE GENOMIC DNA]</scope>
    <source>
        <strain evidence="6 9">DSM 28300</strain>
    </source>
</reference>
<dbReference type="Pfam" id="PF23139">
    <property type="entry name" value="OB_YrrC"/>
    <property type="match status" value="1"/>
</dbReference>
<dbReference type="GO" id="GO:0006310">
    <property type="term" value="P:DNA recombination"/>
    <property type="evidence" value="ECO:0007669"/>
    <property type="project" value="InterPro"/>
</dbReference>
<dbReference type="GO" id="GO:0003677">
    <property type="term" value="F:DNA binding"/>
    <property type="evidence" value="ECO:0007669"/>
    <property type="project" value="UniProtKB-UniRule"/>
</dbReference>
<evidence type="ECO:0000256" key="2">
    <source>
        <dbReference type="ARBA" id="ARBA00022840"/>
    </source>
</evidence>
<dbReference type="Pfam" id="PF13538">
    <property type="entry name" value="UvrD_C_2"/>
    <property type="match status" value="1"/>
</dbReference>
<dbReference type="SMART" id="SM00382">
    <property type="entry name" value="AAA"/>
    <property type="match status" value="1"/>
</dbReference>
<dbReference type="Gene3D" id="3.40.50.300">
    <property type="entry name" value="P-loop containing nucleotide triphosphate hydrolases"/>
    <property type="match status" value="2"/>
</dbReference>
<protein>
    <recommendedName>
        <fullName evidence="3">ATP-dependent RecD2 DNA helicase</fullName>
        <ecNumber evidence="3">5.6.2.3</ecNumber>
    </recommendedName>
    <alternativeName>
        <fullName evidence="3">DNA 5'-3' helicase subunit RecD2</fullName>
    </alternativeName>
</protein>
<dbReference type="InterPro" id="IPR041451">
    <property type="entry name" value="RecD2_SH13"/>
</dbReference>
<keyword evidence="3 7" id="KW-0347">Helicase</keyword>
<organism evidence="7 8">
    <name type="scientific">Staphylococcus schweitzeri</name>
    <dbReference type="NCBI Taxonomy" id="1654388"/>
    <lineage>
        <taxon>Bacteria</taxon>
        <taxon>Bacillati</taxon>
        <taxon>Bacillota</taxon>
        <taxon>Bacilli</taxon>
        <taxon>Bacillales</taxon>
        <taxon>Staphylococcaceae</taxon>
        <taxon>Staphylococcus</taxon>
    </lineage>
</organism>
<dbReference type="CDD" id="cd17933">
    <property type="entry name" value="DEXSc_RecD-like"/>
    <property type="match status" value="1"/>
</dbReference>
<feature type="compositionally biased region" description="Polar residues" evidence="4">
    <location>
        <begin position="762"/>
        <end position="772"/>
    </location>
</feature>
<feature type="domain" description="AAA+ ATPase" evidence="5">
    <location>
        <begin position="352"/>
        <end position="512"/>
    </location>
</feature>
<feature type="binding site" evidence="3">
    <location>
        <begin position="363"/>
        <end position="367"/>
    </location>
    <ligand>
        <name>ATP</name>
        <dbReference type="ChEBI" id="CHEBI:30616"/>
    </ligand>
</feature>
<dbReference type="EMBL" id="JADAMT010000002">
    <property type="protein sequence ID" value="MBE2127865.1"/>
    <property type="molecule type" value="Genomic_DNA"/>
</dbReference>
<dbReference type="GO" id="GO:0005524">
    <property type="term" value="F:ATP binding"/>
    <property type="evidence" value="ECO:0007669"/>
    <property type="project" value="UniProtKB-UniRule"/>
</dbReference>
<dbReference type="GO" id="GO:0016787">
    <property type="term" value="F:hydrolase activity"/>
    <property type="evidence" value="ECO:0007669"/>
    <property type="project" value="UniProtKB-KW"/>
</dbReference>
<dbReference type="FunFam" id="2.30.30.940:FF:000002">
    <property type="entry name" value="ATP-dependent RecD-like DNA helicase"/>
    <property type="match status" value="1"/>
</dbReference>
<dbReference type="SUPFAM" id="SSF52540">
    <property type="entry name" value="P-loop containing nucleoside triphosphate hydrolases"/>
    <property type="match status" value="2"/>
</dbReference>
<dbReference type="GO" id="GO:0009338">
    <property type="term" value="C:exodeoxyribonuclease V complex"/>
    <property type="evidence" value="ECO:0007669"/>
    <property type="project" value="TreeGrafter"/>
</dbReference>
<dbReference type="NCBIfam" id="TIGR01448">
    <property type="entry name" value="recD_rel"/>
    <property type="match status" value="1"/>
</dbReference>
<evidence type="ECO:0000313" key="7">
    <source>
        <dbReference type="EMBL" id="PNZ49235.1"/>
    </source>
</evidence>
<dbReference type="Gene3D" id="2.30.30.940">
    <property type="match status" value="1"/>
</dbReference>
<dbReference type="AlphaFoldDB" id="A0A2K4AGM9"/>